<accession>A0A317DQL1</accession>
<organism evidence="1 2">
    <name type="scientific">Micromonospora sicca</name>
    <dbReference type="NCBI Taxonomy" id="2202420"/>
    <lineage>
        <taxon>Bacteria</taxon>
        <taxon>Bacillati</taxon>
        <taxon>Actinomycetota</taxon>
        <taxon>Actinomycetes</taxon>
        <taxon>Micromonosporales</taxon>
        <taxon>Micromonosporaceae</taxon>
        <taxon>Micromonospora</taxon>
    </lineage>
</organism>
<proteinExistence type="predicted"/>
<sequence length="206" mass="21875">MATIRGLVEQAGVGDDIREREIEVGERYGPCDLLIADHDRSKVGGLEFDQVWGAGLEVNPVGIFIDVQPPMTLLDVTVISLPDASAAVAAARAARTVRCPREAFRLSIGLATARWGARTVTIESTSARLTTATVSRVDPESADGMPFLPGDARLILAHGRLLISIEALTFWPRKVNTAAEVTAMAQEKATSLATAIVKTLPTASEG</sequence>
<gene>
    <name evidence="1" type="ORF">DKT69_06005</name>
</gene>
<protein>
    <submittedName>
        <fullName evidence="1">Uncharacterized protein</fullName>
    </submittedName>
</protein>
<evidence type="ECO:0000313" key="2">
    <source>
        <dbReference type="Proteomes" id="UP000246050"/>
    </source>
</evidence>
<reference evidence="1 2" key="1">
    <citation type="submission" date="2018-05" db="EMBL/GenBank/DDBJ databases">
        <title>Micromonosporas from Atacama Desert.</title>
        <authorList>
            <person name="Carro L."/>
            <person name="Golinska P."/>
            <person name="Klenk H.-P."/>
            <person name="Goodfellow M."/>
        </authorList>
    </citation>
    <scope>NUCLEOTIDE SEQUENCE [LARGE SCALE GENOMIC DNA]</scope>
    <source>
        <strain evidence="1 2">4G51</strain>
    </source>
</reference>
<comment type="caution">
    <text evidence="1">The sequence shown here is derived from an EMBL/GenBank/DDBJ whole genome shotgun (WGS) entry which is preliminary data.</text>
</comment>
<evidence type="ECO:0000313" key="1">
    <source>
        <dbReference type="EMBL" id="PWR16370.1"/>
    </source>
</evidence>
<dbReference type="EMBL" id="QGKS01000127">
    <property type="protein sequence ID" value="PWR16370.1"/>
    <property type="molecule type" value="Genomic_DNA"/>
</dbReference>
<dbReference type="OrthoDB" id="3369808at2"/>
<dbReference type="Proteomes" id="UP000246050">
    <property type="component" value="Unassembled WGS sequence"/>
</dbReference>
<name>A0A317DQL1_9ACTN</name>
<dbReference type="AlphaFoldDB" id="A0A317DQL1"/>